<dbReference type="Proteomes" id="UP000559256">
    <property type="component" value="Unassembled WGS sequence"/>
</dbReference>
<sequence length="605" mass="68942">MSLGTLQTKRKRFHSALSPIRMLHPEILSLIFITYFELYTNGNRFVDSNTRPIEKCKTSCGLTRLALVCTHWYEVLLETPSLWRTITIDLGAHNKSLNRLTSAIMLHLARSKQAPLYLDFHFGSKVSRARSVDPQDLDSADGFLQIFAAEQSRWRHVRIDAGVFKCPDSEQQFHRIRSGIYHGPRVNSDSEDDYSPLRIVTGRLMQKLFNKPDIGGFTFPLLESLEVDGGCIMLRRLIPKLVFIQHCPVLQRLSLSGYPLTFLSGLQNWNQITRLELKRLDADDMLQAILLCSNVVSVEIFFECIPHYWVAVDKDPETQPSHVVSPSIRDLTIRLSLKGPKKSLTWEPFDKLLRLLTCPSLHSFELAMTRLIRDEPNLSFRLMKKLISSWPGDTLVNFITRACTTVTDNSTSPNAESHFLRVLKLKDLPLTPETLLSILKTTPSLLDLTVHEMKQHRSTLFGPLWNHHISNHTLVDSFFEAMIIDGERPIILPHLQRIELKLHISSHENDIEKLIRSRWEVAHDSACSESHRVDQLQCAVIELIGDSENQPVDWFAKSESESGSGLYGIRDAGMLIKVAWETPGEKKQGQEEGRVVIPQKDGPQV</sequence>
<organism evidence="2 3">
    <name type="scientific">Tetrapyrgos nigripes</name>
    <dbReference type="NCBI Taxonomy" id="182062"/>
    <lineage>
        <taxon>Eukaryota</taxon>
        <taxon>Fungi</taxon>
        <taxon>Dikarya</taxon>
        <taxon>Basidiomycota</taxon>
        <taxon>Agaricomycotina</taxon>
        <taxon>Agaricomycetes</taxon>
        <taxon>Agaricomycetidae</taxon>
        <taxon>Agaricales</taxon>
        <taxon>Marasmiineae</taxon>
        <taxon>Marasmiaceae</taxon>
        <taxon>Tetrapyrgos</taxon>
    </lineage>
</organism>
<dbReference type="InterPro" id="IPR032675">
    <property type="entry name" value="LRR_dom_sf"/>
</dbReference>
<reference evidence="2 3" key="1">
    <citation type="journal article" date="2020" name="ISME J.">
        <title>Uncovering the hidden diversity of litter-decomposition mechanisms in mushroom-forming fungi.</title>
        <authorList>
            <person name="Floudas D."/>
            <person name="Bentzer J."/>
            <person name="Ahren D."/>
            <person name="Johansson T."/>
            <person name="Persson P."/>
            <person name="Tunlid A."/>
        </authorList>
    </citation>
    <scope>NUCLEOTIDE SEQUENCE [LARGE SCALE GENOMIC DNA]</scope>
    <source>
        <strain evidence="2 3">CBS 291.85</strain>
    </source>
</reference>
<accession>A0A8H5CMR2</accession>
<comment type="caution">
    <text evidence="2">The sequence shown here is derived from an EMBL/GenBank/DDBJ whole genome shotgun (WGS) entry which is preliminary data.</text>
</comment>
<evidence type="ECO:0000313" key="3">
    <source>
        <dbReference type="Proteomes" id="UP000559256"/>
    </source>
</evidence>
<feature type="region of interest" description="Disordered" evidence="1">
    <location>
        <begin position="582"/>
        <end position="605"/>
    </location>
</feature>
<protein>
    <recommendedName>
        <fullName evidence="4">F-box domain-containing protein</fullName>
    </recommendedName>
</protein>
<feature type="compositionally biased region" description="Basic and acidic residues" evidence="1">
    <location>
        <begin position="583"/>
        <end position="594"/>
    </location>
</feature>
<name>A0A8H5CMR2_9AGAR</name>
<dbReference type="OrthoDB" id="3365698at2759"/>
<keyword evidence="3" id="KW-1185">Reference proteome</keyword>
<dbReference type="AlphaFoldDB" id="A0A8H5CMR2"/>
<proteinExistence type="predicted"/>
<gene>
    <name evidence="2" type="ORF">D9758_013914</name>
</gene>
<dbReference type="EMBL" id="JAACJM010000122">
    <property type="protein sequence ID" value="KAF5344614.1"/>
    <property type="molecule type" value="Genomic_DNA"/>
</dbReference>
<evidence type="ECO:0000256" key="1">
    <source>
        <dbReference type="SAM" id="MobiDB-lite"/>
    </source>
</evidence>
<dbReference type="Gene3D" id="3.80.10.10">
    <property type="entry name" value="Ribonuclease Inhibitor"/>
    <property type="match status" value="1"/>
</dbReference>
<evidence type="ECO:0008006" key="4">
    <source>
        <dbReference type="Google" id="ProtNLM"/>
    </source>
</evidence>
<evidence type="ECO:0000313" key="2">
    <source>
        <dbReference type="EMBL" id="KAF5344614.1"/>
    </source>
</evidence>